<name>A0A3M7RIZ6_BRAPC</name>
<protein>
    <submittedName>
        <fullName evidence="1">Uncharacterized protein</fullName>
    </submittedName>
</protein>
<sequence length="74" mass="9080">MGDLWQNFLQLNYVKLYHRLEVSHFFTQFNYLFQILIFVLRRNHFVLSEKGDPFFLVHYKTIQKYSDKVSCSIN</sequence>
<dbReference type="Proteomes" id="UP000276133">
    <property type="component" value="Unassembled WGS sequence"/>
</dbReference>
<evidence type="ECO:0000313" key="1">
    <source>
        <dbReference type="EMBL" id="RNA23360.1"/>
    </source>
</evidence>
<reference evidence="1 2" key="1">
    <citation type="journal article" date="2018" name="Sci. Rep.">
        <title>Genomic signatures of local adaptation to the degree of environmental predictability in rotifers.</title>
        <authorList>
            <person name="Franch-Gras L."/>
            <person name="Hahn C."/>
            <person name="Garcia-Roger E.M."/>
            <person name="Carmona M.J."/>
            <person name="Serra M."/>
            <person name="Gomez A."/>
        </authorList>
    </citation>
    <scope>NUCLEOTIDE SEQUENCE [LARGE SCALE GENOMIC DNA]</scope>
    <source>
        <strain evidence="1">HYR1</strain>
    </source>
</reference>
<gene>
    <name evidence="1" type="ORF">BpHYR1_033589</name>
</gene>
<keyword evidence="2" id="KW-1185">Reference proteome</keyword>
<dbReference type="AlphaFoldDB" id="A0A3M7RIZ6"/>
<comment type="caution">
    <text evidence="1">The sequence shown here is derived from an EMBL/GenBank/DDBJ whole genome shotgun (WGS) entry which is preliminary data.</text>
</comment>
<evidence type="ECO:0000313" key="2">
    <source>
        <dbReference type="Proteomes" id="UP000276133"/>
    </source>
</evidence>
<accession>A0A3M7RIZ6</accession>
<organism evidence="1 2">
    <name type="scientific">Brachionus plicatilis</name>
    <name type="common">Marine rotifer</name>
    <name type="synonym">Brachionus muelleri</name>
    <dbReference type="NCBI Taxonomy" id="10195"/>
    <lineage>
        <taxon>Eukaryota</taxon>
        <taxon>Metazoa</taxon>
        <taxon>Spiralia</taxon>
        <taxon>Gnathifera</taxon>
        <taxon>Rotifera</taxon>
        <taxon>Eurotatoria</taxon>
        <taxon>Monogononta</taxon>
        <taxon>Pseudotrocha</taxon>
        <taxon>Ploima</taxon>
        <taxon>Brachionidae</taxon>
        <taxon>Brachionus</taxon>
    </lineage>
</organism>
<proteinExistence type="predicted"/>
<dbReference type="EMBL" id="REGN01003305">
    <property type="protein sequence ID" value="RNA23360.1"/>
    <property type="molecule type" value="Genomic_DNA"/>
</dbReference>